<evidence type="ECO:0000313" key="3">
    <source>
        <dbReference type="Proteomes" id="UP000215134"/>
    </source>
</evidence>
<reference evidence="2 3" key="1">
    <citation type="submission" date="2017-06" db="EMBL/GenBank/DDBJ databases">
        <authorList>
            <consortium name="Pathogen Informatics"/>
        </authorList>
    </citation>
    <scope>NUCLEOTIDE SEQUENCE [LARGE SCALE GENOMIC DNA]</scope>
    <source>
        <strain evidence="2 3">NCTC12148</strain>
    </source>
</reference>
<dbReference type="SUPFAM" id="SSF55729">
    <property type="entry name" value="Acyl-CoA N-acyltransferases (Nat)"/>
    <property type="match status" value="1"/>
</dbReference>
<dbReference type="RefSeq" id="WP_095099954.1">
    <property type="nucleotide sequence ID" value="NZ_CAMIQD010000012.1"/>
</dbReference>
<dbReference type="CDD" id="cd04301">
    <property type="entry name" value="NAT_SF"/>
    <property type="match status" value="1"/>
</dbReference>
<proteinExistence type="predicted"/>
<dbReference type="STRING" id="1411141.GCA_001590885_04617"/>
<dbReference type="Gene3D" id="3.40.630.30">
    <property type="match status" value="1"/>
</dbReference>
<dbReference type="Proteomes" id="UP000215134">
    <property type="component" value="Chromosome 1"/>
</dbReference>
<accession>A0A240AHA5</accession>
<dbReference type="PROSITE" id="PS51186">
    <property type="entry name" value="GNAT"/>
    <property type="match status" value="1"/>
</dbReference>
<dbReference type="InterPro" id="IPR016181">
    <property type="entry name" value="Acyl_CoA_acyltransferase"/>
</dbReference>
<dbReference type="KEGG" id="sfj:SAMEA4384070_0263"/>
<organism evidence="2 3">
    <name type="scientific">Serratia ficaria</name>
    <dbReference type="NCBI Taxonomy" id="61651"/>
    <lineage>
        <taxon>Bacteria</taxon>
        <taxon>Pseudomonadati</taxon>
        <taxon>Pseudomonadota</taxon>
        <taxon>Gammaproteobacteria</taxon>
        <taxon>Enterobacterales</taxon>
        <taxon>Yersiniaceae</taxon>
        <taxon>Serratia</taxon>
    </lineage>
</organism>
<dbReference type="GO" id="GO:0016747">
    <property type="term" value="F:acyltransferase activity, transferring groups other than amino-acyl groups"/>
    <property type="evidence" value="ECO:0007669"/>
    <property type="project" value="InterPro"/>
</dbReference>
<keyword evidence="3" id="KW-1185">Reference proteome</keyword>
<dbReference type="EMBL" id="LT906479">
    <property type="protein sequence ID" value="SNV82680.1"/>
    <property type="molecule type" value="Genomic_DNA"/>
</dbReference>
<sequence>MDSLFTFEKLTAKHLPYLYEIRFSVEENPLHPHQIQYLQRTQALGDINQGGGWICKYGEDYAGVGFGLFIPEPLIGGLFVKPEYQSKGVGSALLDAVTAWLFDNGAEAIHLTTDPGSRAEAFYQRRGWIAIGKDEFGQAELVKHKGDK</sequence>
<keyword evidence="2" id="KW-0808">Transferase</keyword>
<evidence type="ECO:0000259" key="1">
    <source>
        <dbReference type="PROSITE" id="PS51186"/>
    </source>
</evidence>
<feature type="domain" description="N-acetyltransferase" evidence="1">
    <location>
        <begin position="5"/>
        <end position="148"/>
    </location>
</feature>
<protein>
    <submittedName>
        <fullName evidence="2">Predicted acetyltransferase</fullName>
    </submittedName>
</protein>
<gene>
    <name evidence="2" type="ORF">SAMEA4384070_00263</name>
</gene>
<dbReference type="Pfam" id="PF00583">
    <property type="entry name" value="Acetyltransf_1"/>
    <property type="match status" value="1"/>
</dbReference>
<evidence type="ECO:0000313" key="2">
    <source>
        <dbReference type="EMBL" id="SNV82680.1"/>
    </source>
</evidence>
<dbReference type="AlphaFoldDB" id="A0A240AHA5"/>
<dbReference type="GeneID" id="75025455"/>
<name>A0A240AHA5_SERFI</name>
<dbReference type="InterPro" id="IPR000182">
    <property type="entry name" value="GNAT_dom"/>
</dbReference>
<dbReference type="OrthoDB" id="7356080at2"/>